<reference evidence="1" key="1">
    <citation type="submission" date="2013-12" db="EMBL/GenBank/DDBJ databases">
        <title>The Genome Sequence of Aphanomyces astaci APO3.</title>
        <authorList>
            <consortium name="The Broad Institute Genomics Platform"/>
            <person name="Russ C."/>
            <person name="Tyler B."/>
            <person name="van West P."/>
            <person name="Dieguez-Uribeondo J."/>
            <person name="Young S.K."/>
            <person name="Zeng Q."/>
            <person name="Gargeya S."/>
            <person name="Fitzgerald M."/>
            <person name="Abouelleil A."/>
            <person name="Alvarado L."/>
            <person name="Chapman S.B."/>
            <person name="Gainer-Dewar J."/>
            <person name="Goldberg J."/>
            <person name="Griggs A."/>
            <person name="Gujja S."/>
            <person name="Hansen M."/>
            <person name="Howarth C."/>
            <person name="Imamovic A."/>
            <person name="Ireland A."/>
            <person name="Larimer J."/>
            <person name="McCowan C."/>
            <person name="Murphy C."/>
            <person name="Pearson M."/>
            <person name="Poon T.W."/>
            <person name="Priest M."/>
            <person name="Roberts A."/>
            <person name="Saif S."/>
            <person name="Shea T."/>
            <person name="Sykes S."/>
            <person name="Wortman J."/>
            <person name="Nusbaum C."/>
            <person name="Birren B."/>
        </authorList>
    </citation>
    <scope>NUCLEOTIDE SEQUENCE [LARGE SCALE GENOMIC DNA]</scope>
    <source>
        <strain evidence="1">APO3</strain>
    </source>
</reference>
<gene>
    <name evidence="1" type="ORF">H257_11900</name>
</gene>
<name>W4G128_APHAT</name>
<dbReference type="VEuPathDB" id="FungiDB:H257_11900"/>
<proteinExistence type="predicted"/>
<dbReference type="EMBL" id="KI913149">
    <property type="protein sequence ID" value="ETV73405.1"/>
    <property type="molecule type" value="Genomic_DNA"/>
</dbReference>
<organism evidence="1">
    <name type="scientific">Aphanomyces astaci</name>
    <name type="common">Crayfish plague agent</name>
    <dbReference type="NCBI Taxonomy" id="112090"/>
    <lineage>
        <taxon>Eukaryota</taxon>
        <taxon>Sar</taxon>
        <taxon>Stramenopiles</taxon>
        <taxon>Oomycota</taxon>
        <taxon>Saprolegniomycetes</taxon>
        <taxon>Saprolegniales</taxon>
        <taxon>Verrucalvaceae</taxon>
        <taxon>Aphanomyces</taxon>
    </lineage>
</organism>
<accession>W4G128</accession>
<sequence>MSHRIDPKKTRVVCPVPSCKTKWITLSNRSTDYATHKNHDGSLPSYSDRLYREMAAVDHEAFFDHWRVHLHDSPNKLGGNPGAMVREYARAKSLTTTE</sequence>
<evidence type="ECO:0000313" key="1">
    <source>
        <dbReference type="EMBL" id="ETV73405.1"/>
    </source>
</evidence>
<protein>
    <submittedName>
        <fullName evidence="1">Uncharacterized protein</fullName>
    </submittedName>
</protein>
<dbReference type="GeneID" id="20813896"/>
<dbReference type="AlphaFoldDB" id="W4G128"/>
<dbReference type="RefSeq" id="XP_009837280.1">
    <property type="nucleotide sequence ID" value="XM_009838978.1"/>
</dbReference>